<dbReference type="AlphaFoldDB" id="A0A7G9B4Z5"/>
<reference evidence="2 3" key="1">
    <citation type="submission" date="2020-08" db="EMBL/GenBank/DDBJ databases">
        <authorList>
            <person name="Liu C."/>
            <person name="Sun Q."/>
        </authorList>
    </citation>
    <scope>NUCLEOTIDE SEQUENCE [LARGE SCALE GENOMIC DNA]</scope>
    <source>
        <strain evidence="2 3">NSJ-62</strain>
    </source>
</reference>
<gene>
    <name evidence="2" type="ORF">H8790_00800</name>
</gene>
<keyword evidence="1" id="KW-0812">Transmembrane</keyword>
<feature type="transmembrane region" description="Helical" evidence="1">
    <location>
        <begin position="50"/>
        <end position="69"/>
    </location>
</feature>
<feature type="transmembrane region" description="Helical" evidence="1">
    <location>
        <begin position="81"/>
        <end position="100"/>
    </location>
</feature>
<dbReference type="KEGG" id="ohi:H8790_00800"/>
<keyword evidence="1" id="KW-1133">Transmembrane helix</keyword>
<organism evidence="2 3">
    <name type="scientific">Oscillibacter hominis</name>
    <dbReference type="NCBI Taxonomy" id="2763056"/>
    <lineage>
        <taxon>Bacteria</taxon>
        <taxon>Bacillati</taxon>
        <taxon>Bacillota</taxon>
        <taxon>Clostridia</taxon>
        <taxon>Eubacteriales</taxon>
        <taxon>Oscillospiraceae</taxon>
        <taxon>Oscillibacter</taxon>
    </lineage>
</organism>
<sequence length="179" mass="20231">MRRKLIRWELLGFLITVAAGTLLHFLYEWSGGSKAAAAFSAVNESTWEHMKLLFIPLFFFSLIQVIFLWKTYPNLPAVRGLSTLVGTALIPVLFYTYTGVWGKDAMWADIAVFVLSAAAAFLLDYALLRRGRLSSPFLQLLGVIVLWGLLFAFIFFTFRPPHLAVFQDPVTLHYGIARP</sequence>
<dbReference type="Proteomes" id="UP000515960">
    <property type="component" value="Chromosome"/>
</dbReference>
<keyword evidence="1" id="KW-0472">Membrane</keyword>
<dbReference type="Pfam" id="PF20122">
    <property type="entry name" value="DUF6512"/>
    <property type="match status" value="1"/>
</dbReference>
<dbReference type="EMBL" id="CP060490">
    <property type="protein sequence ID" value="QNL44626.1"/>
    <property type="molecule type" value="Genomic_DNA"/>
</dbReference>
<accession>A0A7G9B4Z5</accession>
<proteinExistence type="predicted"/>
<name>A0A7G9B4Z5_9FIRM</name>
<dbReference type="RefSeq" id="WP_187333212.1">
    <property type="nucleotide sequence ID" value="NZ_CP060490.1"/>
</dbReference>
<feature type="transmembrane region" description="Helical" evidence="1">
    <location>
        <begin position="106"/>
        <end position="128"/>
    </location>
</feature>
<dbReference type="InterPro" id="IPR045407">
    <property type="entry name" value="DUF6512"/>
</dbReference>
<evidence type="ECO:0000313" key="3">
    <source>
        <dbReference type="Proteomes" id="UP000515960"/>
    </source>
</evidence>
<evidence type="ECO:0000256" key="1">
    <source>
        <dbReference type="SAM" id="Phobius"/>
    </source>
</evidence>
<protein>
    <submittedName>
        <fullName evidence="2">Uncharacterized protein</fullName>
    </submittedName>
</protein>
<feature type="transmembrane region" description="Helical" evidence="1">
    <location>
        <begin position="140"/>
        <end position="158"/>
    </location>
</feature>
<evidence type="ECO:0000313" key="2">
    <source>
        <dbReference type="EMBL" id="QNL44626.1"/>
    </source>
</evidence>
<keyword evidence="3" id="KW-1185">Reference proteome</keyword>